<protein>
    <submittedName>
        <fullName evidence="4">Uncharacterized protein</fullName>
    </submittedName>
</protein>
<feature type="coiled-coil region" evidence="2">
    <location>
        <begin position="25"/>
        <end position="52"/>
    </location>
</feature>
<dbReference type="AlphaFoldDB" id="A0A0V0R9N9"/>
<evidence type="ECO:0000256" key="2">
    <source>
        <dbReference type="SAM" id="Coils"/>
    </source>
</evidence>
<evidence type="ECO:0000313" key="4">
    <source>
        <dbReference type="EMBL" id="KRX11209.1"/>
    </source>
</evidence>
<evidence type="ECO:0000256" key="1">
    <source>
        <dbReference type="ARBA" id="ARBA00023054"/>
    </source>
</evidence>
<feature type="region of interest" description="Disordered" evidence="3">
    <location>
        <begin position="97"/>
        <end position="122"/>
    </location>
</feature>
<proteinExistence type="predicted"/>
<dbReference type="PANTHER" id="PTHR21549">
    <property type="entry name" value="MUTATED IN BLADDER CANCER 1"/>
    <property type="match status" value="1"/>
</dbReference>
<feature type="coiled-coil region" evidence="2">
    <location>
        <begin position="160"/>
        <end position="260"/>
    </location>
</feature>
<feature type="compositionally biased region" description="Acidic residues" evidence="3">
    <location>
        <begin position="97"/>
        <end position="120"/>
    </location>
</feature>
<dbReference type="InParanoid" id="A0A0V0R9N9"/>
<gene>
    <name evidence="4" type="ORF">PPERSA_07734</name>
</gene>
<dbReference type="InterPro" id="IPR039902">
    <property type="entry name" value="CCDC148/CCDC112"/>
</dbReference>
<evidence type="ECO:0000313" key="5">
    <source>
        <dbReference type="Proteomes" id="UP000054937"/>
    </source>
</evidence>
<reference evidence="4 5" key="1">
    <citation type="journal article" date="2015" name="Sci. Rep.">
        <title>Genome of the facultative scuticociliatosis pathogen Pseudocohnilembus persalinus provides insight into its virulence through horizontal gene transfer.</title>
        <authorList>
            <person name="Xiong J."/>
            <person name="Wang G."/>
            <person name="Cheng J."/>
            <person name="Tian M."/>
            <person name="Pan X."/>
            <person name="Warren A."/>
            <person name="Jiang C."/>
            <person name="Yuan D."/>
            <person name="Miao W."/>
        </authorList>
    </citation>
    <scope>NUCLEOTIDE SEQUENCE [LARGE SCALE GENOMIC DNA]</scope>
    <source>
        <strain evidence="4">36N120E</strain>
    </source>
</reference>
<organism evidence="4 5">
    <name type="scientific">Pseudocohnilembus persalinus</name>
    <name type="common">Ciliate</name>
    <dbReference type="NCBI Taxonomy" id="266149"/>
    <lineage>
        <taxon>Eukaryota</taxon>
        <taxon>Sar</taxon>
        <taxon>Alveolata</taxon>
        <taxon>Ciliophora</taxon>
        <taxon>Intramacronucleata</taxon>
        <taxon>Oligohymenophorea</taxon>
        <taxon>Scuticociliatia</taxon>
        <taxon>Philasterida</taxon>
        <taxon>Pseudocohnilembidae</taxon>
        <taxon>Pseudocohnilembus</taxon>
    </lineage>
</organism>
<keyword evidence="1 2" id="KW-0175">Coiled coil</keyword>
<sequence length="435" mass="52824">MKFFLYFQSQVQKIKPEQGNKMGQEKDEIQQYKELKDEIKEFLVQMKGLSDEEFQIMNMGKKYKLTFQYKENDLLNDMDNDNIEDLNEYIIEEVTEIQEEEEDEDEEQSQNLEQEEEQDEKVDQVKFITEGKEREKYIERLELHFPDLSKKNINIIDQFIEDNEYQNQKLNALYRNFEKERKELKEKVEEQIMNLFNIRLENLEKNNIKVRSQQEQQRLKEEIEAQKKIFEIKQQKIEAQKEMEKEVEQIQKQRKNQEWEQYHGTIKKQAGAYKQEKILKIREKQEETIKRKVEIQQKKKEEVLKNAPKVQQRQIQSYIKIQENIDKMDLKTYQKQYDQERIKYAVQNYQHIPQVEADFKRVVQDTKAREIRKQTVLDKADKVDMQNYQGFTANQLMKDMRYRLSTALQEAGLNSAKYSNQVLNQLSKPSQNNIY</sequence>
<keyword evidence="5" id="KW-1185">Reference proteome</keyword>
<dbReference type="PANTHER" id="PTHR21549:SF1">
    <property type="entry name" value="COILED-COIL DOMAIN-CONTAINING PROTEIN 148"/>
    <property type="match status" value="1"/>
</dbReference>
<name>A0A0V0R9N9_PSEPJ</name>
<comment type="caution">
    <text evidence="4">The sequence shown here is derived from an EMBL/GenBank/DDBJ whole genome shotgun (WGS) entry which is preliminary data.</text>
</comment>
<evidence type="ECO:0000256" key="3">
    <source>
        <dbReference type="SAM" id="MobiDB-lite"/>
    </source>
</evidence>
<dbReference type="OrthoDB" id="448087at2759"/>
<dbReference type="Proteomes" id="UP000054937">
    <property type="component" value="Unassembled WGS sequence"/>
</dbReference>
<dbReference type="EMBL" id="LDAU01000003">
    <property type="protein sequence ID" value="KRX11209.1"/>
    <property type="molecule type" value="Genomic_DNA"/>
</dbReference>
<accession>A0A0V0R9N9</accession>